<evidence type="ECO:0000313" key="2">
    <source>
        <dbReference type="Proteomes" id="UP000030401"/>
    </source>
</evidence>
<keyword evidence="1" id="KW-0548">Nucleotidyltransferase</keyword>
<dbReference type="GO" id="GO:0008781">
    <property type="term" value="F:N-acylneuraminate cytidylyltransferase activity"/>
    <property type="evidence" value="ECO:0007669"/>
    <property type="project" value="TreeGrafter"/>
</dbReference>
<keyword evidence="1" id="KW-0808">Transferase</keyword>
<dbReference type="InterPro" id="IPR029044">
    <property type="entry name" value="Nucleotide-diphossugar_trans"/>
</dbReference>
<accession>A0A0A5HRB5</accession>
<dbReference type="OrthoDB" id="9805604at2"/>
<reference evidence="1 2" key="1">
    <citation type="submission" date="2013-08" db="EMBL/GenBank/DDBJ databases">
        <authorList>
            <person name="Huang J."/>
            <person name="Wang G."/>
        </authorList>
    </citation>
    <scope>NUCLEOTIDE SEQUENCE [LARGE SCALE GENOMIC DNA]</scope>
    <source>
        <strain evidence="1 2">JSM 072002</strain>
    </source>
</reference>
<dbReference type="RefSeq" id="WP_036834650.1">
    <property type="nucleotide sequence ID" value="NZ_AVPG01000015.1"/>
</dbReference>
<keyword evidence="2" id="KW-1185">Reference proteome</keyword>
<dbReference type="InterPro" id="IPR050793">
    <property type="entry name" value="CMP-NeuNAc_synthase"/>
</dbReference>
<dbReference type="eggNOG" id="COG1083">
    <property type="taxonomic scope" value="Bacteria"/>
</dbReference>
<evidence type="ECO:0000313" key="1">
    <source>
        <dbReference type="EMBL" id="KGX86177.1"/>
    </source>
</evidence>
<dbReference type="PANTHER" id="PTHR21485:SF6">
    <property type="entry name" value="N-ACYLNEURAMINATE CYTIDYLYLTRANSFERASE-RELATED"/>
    <property type="match status" value="1"/>
</dbReference>
<gene>
    <name evidence="1" type="ORF">N784_05380</name>
</gene>
<protein>
    <submittedName>
        <fullName evidence="1">N-acylneuraminate cytidylyltransferase</fullName>
    </submittedName>
</protein>
<dbReference type="SUPFAM" id="SSF53448">
    <property type="entry name" value="Nucleotide-diphospho-sugar transferases"/>
    <property type="match status" value="1"/>
</dbReference>
<proteinExistence type="predicted"/>
<dbReference type="InterPro" id="IPR003329">
    <property type="entry name" value="Cytidylyl_trans"/>
</dbReference>
<dbReference type="EMBL" id="AVPG01000015">
    <property type="protein sequence ID" value="KGX86177.1"/>
    <property type="molecule type" value="Genomic_DNA"/>
</dbReference>
<name>A0A0A5HRB5_9BACI</name>
<organism evidence="1 2">
    <name type="scientific">Pontibacillus litoralis JSM 072002</name>
    <dbReference type="NCBI Taxonomy" id="1385512"/>
    <lineage>
        <taxon>Bacteria</taxon>
        <taxon>Bacillati</taxon>
        <taxon>Bacillota</taxon>
        <taxon>Bacilli</taxon>
        <taxon>Bacillales</taxon>
        <taxon>Bacillaceae</taxon>
        <taxon>Pontibacillus</taxon>
    </lineage>
</organism>
<sequence length="235" mass="26599">MLAIIPARGGSKGVPRKNIKDLAGKPLIYYAIKAAQKSNHISKVIVSTDDQEIAEIAQSFGAEVPFMRPAHLASDNAKAIDSYIYTIETINQQLNDRNNLIEEFVVLQPTSPFRSSLDIDKAIEIFYKNKADSVISVVKSEHPPQWYKRIADNGIIEDYFTSDNGLNRQEYNVTYIPNGAIYIFNYSLLKEKYSYYTNQTYPYIMSEESSLDIDTLIDFKLAEVLMKENISGATD</sequence>
<dbReference type="Proteomes" id="UP000030401">
    <property type="component" value="Unassembled WGS sequence"/>
</dbReference>
<dbReference type="PANTHER" id="PTHR21485">
    <property type="entry name" value="HAD SUPERFAMILY MEMBERS CMAS AND KDSC"/>
    <property type="match status" value="1"/>
</dbReference>
<dbReference type="Pfam" id="PF02348">
    <property type="entry name" value="CTP_transf_3"/>
    <property type="match status" value="1"/>
</dbReference>
<dbReference type="AlphaFoldDB" id="A0A0A5HRB5"/>
<dbReference type="Gene3D" id="3.90.550.10">
    <property type="entry name" value="Spore Coat Polysaccharide Biosynthesis Protein SpsA, Chain A"/>
    <property type="match status" value="1"/>
</dbReference>
<comment type="caution">
    <text evidence="1">The sequence shown here is derived from an EMBL/GenBank/DDBJ whole genome shotgun (WGS) entry which is preliminary data.</text>
</comment>
<dbReference type="STRING" id="1385512.N784_05380"/>
<dbReference type="CDD" id="cd02513">
    <property type="entry name" value="CMP-NeuAc_Synthase"/>
    <property type="match status" value="1"/>
</dbReference>